<dbReference type="AlphaFoldDB" id="A0A1M5DFT9"/>
<gene>
    <name evidence="1" type="ORF">SAMN02745223_03214</name>
</gene>
<accession>A0A1M5DFT9</accession>
<dbReference type="Proteomes" id="UP000184533">
    <property type="component" value="Unassembled WGS sequence"/>
</dbReference>
<proteinExistence type="predicted"/>
<protein>
    <submittedName>
        <fullName evidence="1">Uncharacterized protein</fullName>
    </submittedName>
</protein>
<name>A0A1M5DFT9_9HYPH</name>
<evidence type="ECO:0000313" key="1">
    <source>
        <dbReference type="EMBL" id="SHF65734.1"/>
    </source>
</evidence>
<sequence length="188" mass="21160">MAGITIAQLLSAVHIPISILTQRVLLLLPCSCCVPSLWGSALQNYGFALPSSEAIFFCPNACAPGHSDPIYACNTRMADMLTSQLLTQSVEIILRLSLRRTRILLPRFLYRDTRTWIVSSSLDPCSTGRAHILLPCSLPHFRFGFGPIIRLHLRMEPFFCHCRRLPWWVSGHNVAVSAAWLAYQLRHC</sequence>
<evidence type="ECO:0000313" key="2">
    <source>
        <dbReference type="Proteomes" id="UP000184533"/>
    </source>
</evidence>
<organism evidence="1 2">
    <name type="scientific">Devosia limi DSM 17137</name>
    <dbReference type="NCBI Taxonomy" id="1121477"/>
    <lineage>
        <taxon>Bacteria</taxon>
        <taxon>Pseudomonadati</taxon>
        <taxon>Pseudomonadota</taxon>
        <taxon>Alphaproteobacteria</taxon>
        <taxon>Hyphomicrobiales</taxon>
        <taxon>Devosiaceae</taxon>
        <taxon>Devosia</taxon>
    </lineage>
</organism>
<reference evidence="1 2" key="1">
    <citation type="submission" date="2016-11" db="EMBL/GenBank/DDBJ databases">
        <authorList>
            <person name="Jaros S."/>
            <person name="Januszkiewicz K."/>
            <person name="Wedrychowicz H."/>
        </authorList>
    </citation>
    <scope>NUCLEOTIDE SEQUENCE [LARGE SCALE GENOMIC DNA]</scope>
    <source>
        <strain evidence="1 2">DSM 17137</strain>
    </source>
</reference>
<dbReference type="EMBL" id="FQVC01000011">
    <property type="protein sequence ID" value="SHF65734.1"/>
    <property type="molecule type" value="Genomic_DNA"/>
</dbReference>